<dbReference type="HOGENOM" id="CLU_030397_0_0_1"/>
<dbReference type="GO" id="GO:0003729">
    <property type="term" value="F:mRNA binding"/>
    <property type="evidence" value="ECO:0007669"/>
    <property type="project" value="InterPro"/>
</dbReference>
<dbReference type="AlphaFoldDB" id="E0S9M0"/>
<dbReference type="Proteomes" id="UP000002313">
    <property type="component" value="Chromosome X"/>
</dbReference>
<sequence>MTDRAREVLDMLLGRERDIYNPDKLSSERRDTCIYMLASFCPFELFRNTRRSIGKCRYGNHEEYYRAEYNKNGRKRAEEYEWELLRLLVEIVLDVRNVAKKCTASDTSDLPLLERIKEKEELFKKLYESIEQLGMEGKVEEACHAFDECEKVKWELERIKEAYYAKNNGEGMGRCTVCGAGIVLSDTKVKIDRHIKGRLHKGHLLVRSKLADLLEKFGITSVAEIFPDGFLFKHLRSHPFSSSL</sequence>
<evidence type="ECO:0000313" key="3">
    <source>
        <dbReference type="Proteomes" id="UP000002313"/>
    </source>
</evidence>
<dbReference type="KEGG" id="ein:Eint_100790"/>
<gene>
    <name evidence="2" type="ORF">Eint_100790</name>
</gene>
<keyword evidence="3" id="KW-1185">Reference proteome</keyword>
<dbReference type="EMBL" id="CP001951">
    <property type="protein sequence ID" value="ADM12405.1"/>
    <property type="molecule type" value="Genomic_DNA"/>
</dbReference>
<dbReference type="InterPro" id="IPR004882">
    <property type="entry name" value="Luc7-rel"/>
</dbReference>
<protein>
    <submittedName>
        <fullName evidence="2">U1 snRNP protein</fullName>
    </submittedName>
</protein>
<dbReference type="GeneID" id="9699470"/>
<dbReference type="OrthoDB" id="153872at2759"/>
<name>E0S9M0_ENCIT</name>
<dbReference type="VEuPathDB" id="MicrosporidiaDB:Eint_100790"/>
<evidence type="ECO:0000313" key="2">
    <source>
        <dbReference type="EMBL" id="ADM12405.1"/>
    </source>
</evidence>
<comment type="similarity">
    <text evidence="1">Belongs to the Luc7 family.</text>
</comment>
<dbReference type="GO" id="GO:0006376">
    <property type="term" value="P:mRNA splice site recognition"/>
    <property type="evidence" value="ECO:0007669"/>
    <property type="project" value="InterPro"/>
</dbReference>
<dbReference type="RefSeq" id="XP_003073765.1">
    <property type="nucleotide sequence ID" value="XM_003073719.1"/>
</dbReference>
<dbReference type="PANTHER" id="PTHR12375">
    <property type="entry name" value="RNA-BINDING PROTEIN LUC7-RELATED"/>
    <property type="match status" value="1"/>
</dbReference>
<proteinExistence type="inferred from homology"/>
<dbReference type="Pfam" id="PF03194">
    <property type="entry name" value="LUC7"/>
    <property type="match status" value="1"/>
</dbReference>
<accession>E0S9M0</accession>
<reference evidence="2 3" key="2">
    <citation type="journal article" date="2012" name="Proc. Natl. Acad. Sci. U.S.A.">
        <title>Gain and loss of multiple functionally related, horizontally transferred genes in the reduced genomes of two microsporidian parasites.</title>
        <authorList>
            <person name="Pombert J.-F."/>
            <person name="Selman M."/>
            <person name="Burki F."/>
            <person name="Bardell F.T."/>
            <person name="Farinelli L."/>
            <person name="Solter L.F."/>
            <person name="Whitman D.W."/>
            <person name="Weiss L.M."/>
            <person name="Corradi N."/>
            <person name="Keeling P.J."/>
        </authorList>
    </citation>
    <scope>NUCLEOTIDE SEQUENCE [LARGE SCALE GENOMIC DNA]</scope>
    <source>
        <strain evidence="2 3">ATCC 50506</strain>
    </source>
</reference>
<evidence type="ECO:0000256" key="1">
    <source>
        <dbReference type="ARBA" id="ARBA00005655"/>
    </source>
</evidence>
<dbReference type="GO" id="GO:0005685">
    <property type="term" value="C:U1 snRNP"/>
    <property type="evidence" value="ECO:0007669"/>
    <property type="project" value="InterPro"/>
</dbReference>
<reference evidence="2 3" key="1">
    <citation type="journal article" date="2010" name="Nat. Commun.">
        <title>The complete sequence of the smallest known nuclear genome from the microsporidian Encephalitozoon intestinalis.</title>
        <authorList>
            <person name="Corradi N."/>
            <person name="Pombert J.-F."/>
            <person name="Farinelli L."/>
            <person name="Didier E.S."/>
            <person name="Keeling P.J."/>
        </authorList>
    </citation>
    <scope>NUCLEOTIDE SEQUENCE [LARGE SCALE GENOMIC DNA]</scope>
    <source>
        <strain evidence="2 3">ATCC 50506</strain>
    </source>
</reference>
<organism evidence="2 3">
    <name type="scientific">Encephalitozoon intestinalis (strain ATCC 50506)</name>
    <name type="common">Microsporidian parasite</name>
    <name type="synonym">Septata intestinalis</name>
    <dbReference type="NCBI Taxonomy" id="876142"/>
    <lineage>
        <taxon>Eukaryota</taxon>
        <taxon>Fungi</taxon>
        <taxon>Fungi incertae sedis</taxon>
        <taxon>Microsporidia</taxon>
        <taxon>Unikaryonidae</taxon>
        <taxon>Encephalitozoon</taxon>
    </lineage>
</organism>